<sequence>MRIPLAVLLTAAASTALASPSASAQKEEVREAPPLVVGASAAAPPRAALAAQRSGQAAAAALSGLADSSAVAVRSSGQQPRLAEVRAVAETAANWDDEAGGDANADDPAIWVNPHRAAKSVVLGTLKNGGLTVFDLSGRELQRVATAPEGRFNNVDLVTGVSVGGKRRDLAVVSDRGLDRLRVYAVDQRGSDAKDKVLTDVTSPTAPLVFSKDDAEVEEQRTAYGVAALNLGGQAFVAVSRRSETRIGFFRLVADSTGKIGYQAVKQLDLPSTFRLSNGSTWSPCEDPGDRPQVEGMVFDQTTGTLYAAQEDVGIWRVPLAGRPALLEKTREFGRPGAYDEHTEECAPTGPVSKDGGQHLSADAEGLTIAYRGAAKTLYASSQGDSTFAGYRITAKGLDYRNGFKVVDGAAADGVQHSDGAAVTAKPLGPLFPHGLLAVHDGENTPGDGDREGTNFKLVRLEQLP</sequence>
<dbReference type="InterPro" id="IPR003431">
    <property type="entry name" value="B-propeller_Phytase"/>
</dbReference>
<name>A0ABP4C6H6_9ACTN</name>
<evidence type="ECO:0000256" key="1">
    <source>
        <dbReference type="SAM" id="MobiDB-lite"/>
    </source>
</evidence>
<organism evidence="4 5">
    <name type="scientific">Kribbella koreensis</name>
    <dbReference type="NCBI Taxonomy" id="57909"/>
    <lineage>
        <taxon>Bacteria</taxon>
        <taxon>Bacillati</taxon>
        <taxon>Actinomycetota</taxon>
        <taxon>Actinomycetes</taxon>
        <taxon>Propionibacteriales</taxon>
        <taxon>Kribbellaceae</taxon>
        <taxon>Kribbella</taxon>
    </lineage>
</organism>
<feature type="domain" description="BPP" evidence="3">
    <location>
        <begin position="75"/>
        <end position="465"/>
    </location>
</feature>
<evidence type="ECO:0000256" key="2">
    <source>
        <dbReference type="SAM" id="SignalP"/>
    </source>
</evidence>
<accession>A0ABP4C6H6</accession>
<dbReference type="EMBL" id="BAAAHK010000021">
    <property type="protein sequence ID" value="GAA0960115.1"/>
    <property type="molecule type" value="Genomic_DNA"/>
</dbReference>
<evidence type="ECO:0000259" key="3">
    <source>
        <dbReference type="PROSITE" id="PS51662"/>
    </source>
</evidence>
<keyword evidence="5" id="KW-1185">Reference proteome</keyword>
<evidence type="ECO:0000313" key="4">
    <source>
        <dbReference type="EMBL" id="GAA0960115.1"/>
    </source>
</evidence>
<dbReference type="InterPro" id="IPR011042">
    <property type="entry name" value="6-blade_b-propeller_TolB-like"/>
</dbReference>
<evidence type="ECO:0000313" key="5">
    <source>
        <dbReference type="Proteomes" id="UP001500542"/>
    </source>
</evidence>
<dbReference type="Pfam" id="PF02333">
    <property type="entry name" value="Phytase"/>
    <property type="match status" value="2"/>
</dbReference>
<gene>
    <name evidence="4" type="ORF">GCM10009554_74710</name>
</gene>
<feature type="region of interest" description="Disordered" evidence="1">
    <location>
        <begin position="338"/>
        <end position="359"/>
    </location>
</feature>
<feature type="signal peptide" evidence="2">
    <location>
        <begin position="1"/>
        <end position="18"/>
    </location>
</feature>
<reference evidence="5" key="1">
    <citation type="journal article" date="2019" name="Int. J. Syst. Evol. Microbiol.">
        <title>The Global Catalogue of Microorganisms (GCM) 10K type strain sequencing project: providing services to taxonomists for standard genome sequencing and annotation.</title>
        <authorList>
            <consortium name="The Broad Institute Genomics Platform"/>
            <consortium name="The Broad Institute Genome Sequencing Center for Infectious Disease"/>
            <person name="Wu L."/>
            <person name="Ma J."/>
        </authorList>
    </citation>
    <scope>NUCLEOTIDE SEQUENCE [LARGE SCALE GENOMIC DNA]</scope>
    <source>
        <strain evidence="5">JCM 10977</strain>
    </source>
</reference>
<keyword evidence="2" id="KW-0732">Signal</keyword>
<proteinExistence type="predicted"/>
<dbReference type="SUPFAM" id="SSF50956">
    <property type="entry name" value="Thermostable phytase (3-phytase)"/>
    <property type="match status" value="1"/>
</dbReference>
<dbReference type="Gene3D" id="2.120.10.30">
    <property type="entry name" value="TolB, C-terminal domain"/>
    <property type="match status" value="1"/>
</dbReference>
<dbReference type="PROSITE" id="PS51662">
    <property type="entry name" value="BP_PHYTASE"/>
    <property type="match status" value="1"/>
</dbReference>
<protein>
    <submittedName>
        <fullName evidence="4">Phytase</fullName>
    </submittedName>
</protein>
<dbReference type="Proteomes" id="UP001500542">
    <property type="component" value="Unassembled WGS sequence"/>
</dbReference>
<feature type="chain" id="PRO_5045431181" evidence="2">
    <location>
        <begin position="19"/>
        <end position="465"/>
    </location>
</feature>
<dbReference type="RefSeq" id="WP_343981861.1">
    <property type="nucleotide sequence ID" value="NZ_BAAAHK010000021.1"/>
</dbReference>
<comment type="caution">
    <text evidence="4">The sequence shown here is derived from an EMBL/GenBank/DDBJ whole genome shotgun (WGS) entry which is preliminary data.</text>
</comment>